<proteinExistence type="predicted"/>
<accession>A0ABR2BQ14</accession>
<evidence type="ECO:0000313" key="1">
    <source>
        <dbReference type="EMBL" id="KAK8508597.1"/>
    </source>
</evidence>
<gene>
    <name evidence="1" type="ORF">V6N12_044513</name>
</gene>
<dbReference type="EMBL" id="JBBPBM010000099">
    <property type="protein sequence ID" value="KAK8508597.1"/>
    <property type="molecule type" value="Genomic_DNA"/>
</dbReference>
<evidence type="ECO:0000313" key="2">
    <source>
        <dbReference type="Proteomes" id="UP001472677"/>
    </source>
</evidence>
<protein>
    <submittedName>
        <fullName evidence="1">Uncharacterized protein</fullName>
    </submittedName>
</protein>
<sequence length="174" mass="17863">MLLRVNGASDADSTSLADSRISSCGSQPISLVPGVERLWRACPTGEHGTHSVVNTGPSTTGVDGEGDIHPIADTLPTGPSTTEDGCCTQVVPCVSVDSTLSPGMNGVQSPEPATSKSSTQNLAPCSMGVSRAPCVEDQLHELATMANLLEVDLPRVETVNGAVNDQVVQQPVVS</sequence>
<organism evidence="1 2">
    <name type="scientific">Hibiscus sabdariffa</name>
    <name type="common">roselle</name>
    <dbReference type="NCBI Taxonomy" id="183260"/>
    <lineage>
        <taxon>Eukaryota</taxon>
        <taxon>Viridiplantae</taxon>
        <taxon>Streptophyta</taxon>
        <taxon>Embryophyta</taxon>
        <taxon>Tracheophyta</taxon>
        <taxon>Spermatophyta</taxon>
        <taxon>Magnoliopsida</taxon>
        <taxon>eudicotyledons</taxon>
        <taxon>Gunneridae</taxon>
        <taxon>Pentapetalae</taxon>
        <taxon>rosids</taxon>
        <taxon>malvids</taxon>
        <taxon>Malvales</taxon>
        <taxon>Malvaceae</taxon>
        <taxon>Malvoideae</taxon>
        <taxon>Hibiscus</taxon>
    </lineage>
</organism>
<dbReference type="Proteomes" id="UP001472677">
    <property type="component" value="Unassembled WGS sequence"/>
</dbReference>
<keyword evidence="2" id="KW-1185">Reference proteome</keyword>
<comment type="caution">
    <text evidence="1">The sequence shown here is derived from an EMBL/GenBank/DDBJ whole genome shotgun (WGS) entry which is preliminary data.</text>
</comment>
<reference evidence="1 2" key="1">
    <citation type="journal article" date="2024" name="G3 (Bethesda)">
        <title>Genome assembly of Hibiscus sabdariffa L. provides insights into metabolisms of medicinal natural products.</title>
        <authorList>
            <person name="Kim T."/>
        </authorList>
    </citation>
    <scope>NUCLEOTIDE SEQUENCE [LARGE SCALE GENOMIC DNA]</scope>
    <source>
        <strain evidence="1">TK-2024</strain>
        <tissue evidence="1">Old leaves</tissue>
    </source>
</reference>
<name>A0ABR2BQ14_9ROSI</name>